<feature type="compositionally biased region" description="Basic and acidic residues" evidence="1">
    <location>
        <begin position="115"/>
        <end position="130"/>
    </location>
</feature>
<feature type="compositionally biased region" description="Polar residues" evidence="1">
    <location>
        <begin position="51"/>
        <end position="62"/>
    </location>
</feature>
<evidence type="ECO:0000313" key="3">
    <source>
        <dbReference type="Proteomes" id="UP000279236"/>
    </source>
</evidence>
<dbReference type="EMBL" id="RSCE01000017">
    <property type="protein sequence ID" value="RSH77282.1"/>
    <property type="molecule type" value="Genomic_DNA"/>
</dbReference>
<proteinExistence type="predicted"/>
<name>A0A427XEN0_9TREE</name>
<dbReference type="Proteomes" id="UP000279236">
    <property type="component" value="Unassembled WGS sequence"/>
</dbReference>
<sequence>MVSPSKLKARGLARISFAPGSKDKDTDSTAGSPRQANFRARTPMPAGDTTHAASGSISSPATGPSAPNAPGQLGAHTRPVSAPNSDHDNGPTPASPRTMRTAQATGDGHASAVPHTDEAQWEAQRRKVEEAWAGADVVGEDVGAASGPPSPYRRTSMSESRERNNTLTSMGGSVSAVSEPERELEHCNLGHHASGNGTGGS</sequence>
<reference evidence="2 3" key="1">
    <citation type="submission" date="2018-11" db="EMBL/GenBank/DDBJ databases">
        <title>Genome sequence of Apiotrichum porosum DSM 27194.</title>
        <authorList>
            <person name="Aliyu H."/>
            <person name="Gorte O."/>
            <person name="Ochsenreither K."/>
        </authorList>
    </citation>
    <scope>NUCLEOTIDE SEQUENCE [LARGE SCALE GENOMIC DNA]</scope>
    <source>
        <strain evidence="2 3">DSM 27194</strain>
    </source>
</reference>
<feature type="region of interest" description="Disordered" evidence="1">
    <location>
        <begin position="1"/>
        <end position="201"/>
    </location>
</feature>
<dbReference type="GeneID" id="39588134"/>
<dbReference type="RefSeq" id="XP_028472429.1">
    <property type="nucleotide sequence ID" value="XM_028619255.1"/>
</dbReference>
<gene>
    <name evidence="2" type="ORF">EHS24_003591</name>
</gene>
<organism evidence="2 3">
    <name type="scientific">Apiotrichum porosum</name>
    <dbReference type="NCBI Taxonomy" id="105984"/>
    <lineage>
        <taxon>Eukaryota</taxon>
        <taxon>Fungi</taxon>
        <taxon>Dikarya</taxon>
        <taxon>Basidiomycota</taxon>
        <taxon>Agaricomycotina</taxon>
        <taxon>Tremellomycetes</taxon>
        <taxon>Trichosporonales</taxon>
        <taxon>Trichosporonaceae</taxon>
        <taxon>Apiotrichum</taxon>
    </lineage>
</organism>
<feature type="compositionally biased region" description="Polar residues" evidence="1">
    <location>
        <begin position="165"/>
        <end position="176"/>
    </location>
</feature>
<evidence type="ECO:0000256" key="1">
    <source>
        <dbReference type="SAM" id="MobiDB-lite"/>
    </source>
</evidence>
<protein>
    <submittedName>
        <fullName evidence="2">Uncharacterized protein</fullName>
    </submittedName>
</protein>
<comment type="caution">
    <text evidence="2">The sequence shown here is derived from an EMBL/GenBank/DDBJ whole genome shotgun (WGS) entry which is preliminary data.</text>
</comment>
<accession>A0A427XEN0</accession>
<evidence type="ECO:0000313" key="2">
    <source>
        <dbReference type="EMBL" id="RSH77282.1"/>
    </source>
</evidence>
<dbReference type="AlphaFoldDB" id="A0A427XEN0"/>
<keyword evidence="3" id="KW-1185">Reference proteome</keyword>
<feature type="compositionally biased region" description="Basic and acidic residues" evidence="1">
    <location>
        <begin position="179"/>
        <end position="188"/>
    </location>
</feature>